<sequence length="358" mass="39570">MEKILVISTMYPSDKHPSFGIFVKNQVEALRERGYSVEVAAVKNPGATLLALFLKYTLLVAQVVFLLLLKGKSYDIVHAHYVYPSGKLALLFKKMFRSRVIITAHGGDLDKMPAKGNFFFRQTKQVLSGADAIIAVGEKLKDDMINRFNTDKTKITVLNMGVDRDVFKPVNDARKRIGLNPSALVVLYAGNLIRAKGIAELISACHHLKKKHPDLELHLVGPEKEPSFSQQIKTDISQSEYIHCHPPQNQQTLAEWLSAADVFVLPSHMEGFGLVALEAMACHTPVVGSDVGGLSYLLRDGAGVLVEPGSIQSLMQGIESVLTNQTLQNELISNGERKAQSYHEAKMVGELIDLYHQK</sequence>
<dbReference type="GO" id="GO:0016757">
    <property type="term" value="F:glycosyltransferase activity"/>
    <property type="evidence" value="ECO:0007669"/>
    <property type="project" value="InterPro"/>
</dbReference>
<evidence type="ECO:0000313" key="4">
    <source>
        <dbReference type="Proteomes" id="UP000199474"/>
    </source>
</evidence>
<dbReference type="SUPFAM" id="SSF53756">
    <property type="entry name" value="UDP-Glycosyltransferase/glycogen phosphorylase"/>
    <property type="match status" value="1"/>
</dbReference>
<protein>
    <submittedName>
        <fullName evidence="3">Glycosyltransferase involved in cell wall bisynthesis</fullName>
    </submittedName>
</protein>
<evidence type="ECO:0000259" key="2">
    <source>
        <dbReference type="Pfam" id="PF13439"/>
    </source>
</evidence>
<dbReference type="InterPro" id="IPR001296">
    <property type="entry name" value="Glyco_trans_1"/>
</dbReference>
<dbReference type="AlphaFoldDB" id="A0A1I1XZG1"/>
<dbReference type="InterPro" id="IPR028098">
    <property type="entry name" value="Glyco_trans_4-like_N"/>
</dbReference>
<evidence type="ECO:0000259" key="1">
    <source>
        <dbReference type="Pfam" id="PF00534"/>
    </source>
</evidence>
<accession>A0A1I1XZG1</accession>
<dbReference type="Proteomes" id="UP000199474">
    <property type="component" value="Unassembled WGS sequence"/>
</dbReference>
<dbReference type="InterPro" id="IPR050194">
    <property type="entry name" value="Glycosyltransferase_grp1"/>
</dbReference>
<dbReference type="Gene3D" id="3.40.50.2000">
    <property type="entry name" value="Glycogen Phosphorylase B"/>
    <property type="match status" value="2"/>
</dbReference>
<dbReference type="Pfam" id="PF00534">
    <property type="entry name" value="Glycos_transf_1"/>
    <property type="match status" value="1"/>
</dbReference>
<keyword evidence="4" id="KW-1185">Reference proteome</keyword>
<proteinExistence type="predicted"/>
<dbReference type="Pfam" id="PF13439">
    <property type="entry name" value="Glyco_transf_4"/>
    <property type="match status" value="1"/>
</dbReference>
<dbReference type="OrthoDB" id="9797829at2"/>
<gene>
    <name evidence="3" type="ORF">SAMN05216238_108125</name>
</gene>
<reference evidence="4" key="1">
    <citation type="submission" date="2016-10" db="EMBL/GenBank/DDBJ databases">
        <authorList>
            <person name="Varghese N."/>
            <person name="Submissions S."/>
        </authorList>
    </citation>
    <scope>NUCLEOTIDE SEQUENCE [LARGE SCALE GENOMIC DNA]</scope>
    <source>
        <strain evidence="4">DSM 22530</strain>
    </source>
</reference>
<dbReference type="STRING" id="640948.SAMN05216238_108125"/>
<feature type="domain" description="Glycosyltransferase subfamily 4-like N-terminal" evidence="2">
    <location>
        <begin position="22"/>
        <end position="165"/>
    </location>
</feature>
<organism evidence="3 4">
    <name type="scientific">Lentibacillus persicus</name>
    <dbReference type="NCBI Taxonomy" id="640948"/>
    <lineage>
        <taxon>Bacteria</taxon>
        <taxon>Bacillati</taxon>
        <taxon>Bacillota</taxon>
        <taxon>Bacilli</taxon>
        <taxon>Bacillales</taxon>
        <taxon>Bacillaceae</taxon>
        <taxon>Lentibacillus</taxon>
    </lineage>
</organism>
<dbReference type="PANTHER" id="PTHR45947:SF15">
    <property type="entry name" value="TEICHURONIC ACID BIOSYNTHESIS GLYCOSYLTRANSFERASE TUAC-RELATED"/>
    <property type="match status" value="1"/>
</dbReference>
<name>A0A1I1XZG1_9BACI</name>
<dbReference type="RefSeq" id="WP_090085779.1">
    <property type="nucleotide sequence ID" value="NZ_FOMR01000008.1"/>
</dbReference>
<feature type="domain" description="Glycosyl transferase family 1" evidence="1">
    <location>
        <begin position="173"/>
        <end position="337"/>
    </location>
</feature>
<evidence type="ECO:0000313" key="3">
    <source>
        <dbReference type="EMBL" id="SFE10910.1"/>
    </source>
</evidence>
<keyword evidence="3" id="KW-0808">Transferase</keyword>
<dbReference type="EMBL" id="FOMR01000008">
    <property type="protein sequence ID" value="SFE10910.1"/>
    <property type="molecule type" value="Genomic_DNA"/>
</dbReference>
<dbReference type="PANTHER" id="PTHR45947">
    <property type="entry name" value="SULFOQUINOVOSYL TRANSFERASE SQD2"/>
    <property type="match status" value="1"/>
</dbReference>